<protein>
    <submittedName>
        <fullName evidence="1">Uncharacterized protein</fullName>
    </submittedName>
</protein>
<accession>A0A8F8PR46</accession>
<reference evidence="1" key="1">
    <citation type="submission" date="2021-06" db="EMBL/GenBank/DDBJ databases">
        <authorList>
            <person name="Rolland C."/>
        </authorList>
    </citation>
    <scope>NUCLEOTIDE SEQUENCE</scope>
    <source>
        <strain evidence="1">347.936635</strain>
    </source>
</reference>
<gene>
    <name evidence="1" type="ORF">KOM_12_461</name>
</gene>
<evidence type="ECO:0000313" key="1">
    <source>
        <dbReference type="EMBL" id="QYA18729.1"/>
    </source>
</evidence>
<dbReference type="EMBL" id="MZ420154">
    <property type="protein sequence ID" value="QYA18729.1"/>
    <property type="molecule type" value="Genomic_DNA"/>
</dbReference>
<sequence length="153" mass="17653">MTSTSLNIVLSNAKQFFHLDEIRASGSTKFKVDRYEIRVPPDAYGNEFEHDPVFDYPLRIKLVVPDRPKIDLTFTLRHNRESTGMTDPENENAAIIDLSPRKKTEDKLYYALYENVQNTNSFIINDEFLLSPNIQVVITLVPVAKKWPVCNVH</sequence>
<organism evidence="1">
    <name type="scientific">Clandestinovirus</name>
    <dbReference type="NCBI Taxonomy" id="2831644"/>
    <lineage>
        <taxon>Viruses</taxon>
    </lineage>
</organism>
<proteinExistence type="predicted"/>
<name>A0A8F8PR46_9VIRU</name>